<dbReference type="EMBL" id="CAKKLH010000086">
    <property type="protein sequence ID" value="CAH0102559.1"/>
    <property type="molecule type" value="Genomic_DNA"/>
</dbReference>
<proteinExistence type="predicted"/>
<accession>A0A8J2RM59</accession>
<dbReference type="AlphaFoldDB" id="A0A8J2RM59"/>
<keyword evidence="2" id="KW-1185">Reference proteome</keyword>
<organism evidence="1 2">
    <name type="scientific">Daphnia galeata</name>
    <dbReference type="NCBI Taxonomy" id="27404"/>
    <lineage>
        <taxon>Eukaryota</taxon>
        <taxon>Metazoa</taxon>
        <taxon>Ecdysozoa</taxon>
        <taxon>Arthropoda</taxon>
        <taxon>Crustacea</taxon>
        <taxon>Branchiopoda</taxon>
        <taxon>Diplostraca</taxon>
        <taxon>Cladocera</taxon>
        <taxon>Anomopoda</taxon>
        <taxon>Daphniidae</taxon>
        <taxon>Daphnia</taxon>
    </lineage>
</organism>
<comment type="caution">
    <text evidence="1">The sequence shown here is derived from an EMBL/GenBank/DDBJ whole genome shotgun (WGS) entry which is preliminary data.</text>
</comment>
<gene>
    <name evidence="1" type="ORF">DGAL_LOCUS4979</name>
</gene>
<evidence type="ECO:0000313" key="1">
    <source>
        <dbReference type="EMBL" id="CAH0102559.1"/>
    </source>
</evidence>
<dbReference type="Proteomes" id="UP000789390">
    <property type="component" value="Unassembled WGS sequence"/>
</dbReference>
<sequence>MGRPKSLRFKGCTRERSQNLVASTTSLGPIEESSILGLIFLQTSFFWIPRKMSLTFKRLCNRLRSHLLDNIYLLSDCERHKKEKERFELPSYVHEVPPIFKSQTTPEKLLSVYIRNFGP</sequence>
<protein>
    <submittedName>
        <fullName evidence="1">Uncharacterized protein</fullName>
    </submittedName>
</protein>
<name>A0A8J2RM59_9CRUS</name>
<evidence type="ECO:0000313" key="2">
    <source>
        <dbReference type="Proteomes" id="UP000789390"/>
    </source>
</evidence>
<reference evidence="1" key="1">
    <citation type="submission" date="2021-11" db="EMBL/GenBank/DDBJ databases">
        <authorList>
            <person name="Schell T."/>
        </authorList>
    </citation>
    <scope>NUCLEOTIDE SEQUENCE</scope>
    <source>
        <strain evidence="1">M5</strain>
    </source>
</reference>